<dbReference type="GO" id="GO:0022857">
    <property type="term" value="F:transmembrane transporter activity"/>
    <property type="evidence" value="ECO:0007669"/>
    <property type="project" value="InterPro"/>
</dbReference>
<feature type="transmembrane region" description="Helical" evidence="2">
    <location>
        <begin position="74"/>
        <end position="96"/>
    </location>
</feature>
<evidence type="ECO:0008006" key="6">
    <source>
        <dbReference type="Google" id="ProtNLM"/>
    </source>
</evidence>
<feature type="transmembrane region" description="Helical" evidence="2">
    <location>
        <begin position="487"/>
        <end position="509"/>
    </location>
</feature>
<evidence type="ECO:0000256" key="1">
    <source>
        <dbReference type="SAM" id="MobiDB-lite"/>
    </source>
</evidence>
<dbReference type="AlphaFoldDB" id="A0A2R5G9U0"/>
<comment type="caution">
    <text evidence="4">The sequence shown here is derived from an EMBL/GenBank/DDBJ whole genome shotgun (WGS) entry which is preliminary data.</text>
</comment>
<dbReference type="InParanoid" id="A0A2R5G9U0"/>
<dbReference type="OrthoDB" id="541403at2759"/>
<dbReference type="Pfam" id="PF07690">
    <property type="entry name" value="MFS_1"/>
    <property type="match status" value="1"/>
</dbReference>
<feature type="transmembrane region" description="Helical" evidence="2">
    <location>
        <begin position="174"/>
        <end position="197"/>
    </location>
</feature>
<feature type="compositionally biased region" description="Low complexity" evidence="1">
    <location>
        <begin position="246"/>
        <end position="264"/>
    </location>
</feature>
<protein>
    <recommendedName>
        <fullName evidence="6">Major facilitator superfamily (MFS) profile domain-containing protein</fullName>
    </recommendedName>
</protein>
<dbReference type="SUPFAM" id="SSF103473">
    <property type="entry name" value="MFS general substrate transporter"/>
    <property type="match status" value="1"/>
</dbReference>
<proteinExistence type="predicted"/>
<feature type="transmembrane region" description="Helical" evidence="2">
    <location>
        <begin position="393"/>
        <end position="414"/>
    </location>
</feature>
<organism evidence="4 5">
    <name type="scientific">Hondaea fermentalgiana</name>
    <dbReference type="NCBI Taxonomy" id="2315210"/>
    <lineage>
        <taxon>Eukaryota</taxon>
        <taxon>Sar</taxon>
        <taxon>Stramenopiles</taxon>
        <taxon>Bigyra</taxon>
        <taxon>Labyrinthulomycetes</taxon>
        <taxon>Thraustochytrida</taxon>
        <taxon>Thraustochytriidae</taxon>
        <taxon>Hondaea</taxon>
    </lineage>
</organism>
<dbReference type="PANTHER" id="PTHR23525:SF1">
    <property type="entry name" value="NODULIN-LIKE DOMAIN-CONTAINING PROTEIN"/>
    <property type="match status" value="1"/>
</dbReference>
<feature type="transmembrane region" description="Helical" evidence="2">
    <location>
        <begin position="360"/>
        <end position="381"/>
    </location>
</feature>
<dbReference type="Gene3D" id="1.20.1250.20">
    <property type="entry name" value="MFS general substrate transporter like domains"/>
    <property type="match status" value="2"/>
</dbReference>
<evidence type="ECO:0000256" key="2">
    <source>
        <dbReference type="SAM" id="Phobius"/>
    </source>
</evidence>
<keyword evidence="5" id="KW-1185">Reference proteome</keyword>
<gene>
    <name evidence="4" type="ORF">FCC1311_010592</name>
</gene>
<feature type="transmembrane region" description="Helical" evidence="2">
    <location>
        <begin position="146"/>
        <end position="168"/>
    </location>
</feature>
<sequence>MGLNQNVQLALLFAFLMSASRGVWAFTTLSVYLREITGSSADVGLAEGLQGIAMAATAVLAGLGADATQKRDRLLHVAGAVGLVATACSMAALLVPDLSDRGRFWALTVGLCAQGAFQGISTTCIDTLFADSVETGQRSKFNTYRFALIQLSSVSGPIICVFLFYHYGNSWTRARLTLVFMVGLSLMTIPICLLFFFSERYALGDESESHYIPSTPGGSSAHYQRLVDEVLEAEAEQRRSQTPPINSSTVPASFSSSSGSINNNERSDQIDDDEPYALAAVHGTRGLPMNFRQDFVMDDERGNRATPLLAQRIVVPSSCGGFLGQQHIPTILIVSDVISALGSGMTVKFFPLFFKIRLGLSPVAVNLVYIALPIFMTAVSLASRRAAKRLGRIQTCIVLSLLGCTSLAGLGFFADATQPSVHAILGIYMLSTVQHSSRPLRKAVLMDYVEKARRARFNSIDSVTRLNWSGSAFLGGLAIDRSGFGRLFFVTAIVQALSTLLLFALLPLVPIHESRRRTVPDEDPDEEDLLAEMEDSTMTVVTAHRR</sequence>
<reference evidence="4 5" key="1">
    <citation type="submission" date="2017-12" db="EMBL/GenBank/DDBJ databases">
        <title>Sequencing, de novo assembly and annotation of complete genome of a new Thraustochytrid species, strain FCC1311.</title>
        <authorList>
            <person name="Sedici K."/>
            <person name="Godart F."/>
            <person name="Aiese Cigliano R."/>
            <person name="Sanseverino W."/>
            <person name="Barakat M."/>
            <person name="Ortet P."/>
            <person name="Marechal E."/>
            <person name="Cagnac O."/>
            <person name="Amato A."/>
        </authorList>
    </citation>
    <scope>NUCLEOTIDE SEQUENCE [LARGE SCALE GENOMIC DNA]</scope>
</reference>
<evidence type="ECO:0000256" key="3">
    <source>
        <dbReference type="SAM" id="SignalP"/>
    </source>
</evidence>
<dbReference type="PANTHER" id="PTHR23525">
    <property type="entry name" value="TRANSPORTER, PUTATIVE-RELATED"/>
    <property type="match status" value="1"/>
</dbReference>
<keyword evidence="2" id="KW-0472">Membrane</keyword>
<name>A0A2R5G9U0_9STRA</name>
<evidence type="ECO:0000313" key="5">
    <source>
        <dbReference type="Proteomes" id="UP000241890"/>
    </source>
</evidence>
<dbReference type="InterPro" id="IPR011701">
    <property type="entry name" value="MFS"/>
</dbReference>
<feature type="signal peptide" evidence="3">
    <location>
        <begin position="1"/>
        <end position="25"/>
    </location>
</feature>
<feature type="region of interest" description="Disordered" evidence="1">
    <location>
        <begin position="234"/>
        <end position="272"/>
    </location>
</feature>
<keyword evidence="2" id="KW-1133">Transmembrane helix</keyword>
<dbReference type="CDD" id="cd06174">
    <property type="entry name" value="MFS"/>
    <property type="match status" value="1"/>
</dbReference>
<feature type="transmembrane region" description="Helical" evidence="2">
    <location>
        <begin position="49"/>
        <end position="67"/>
    </location>
</feature>
<keyword evidence="3" id="KW-0732">Signal</keyword>
<evidence type="ECO:0000313" key="4">
    <source>
        <dbReference type="EMBL" id="GBG24841.1"/>
    </source>
</evidence>
<feature type="chain" id="PRO_5015337966" description="Major facilitator superfamily (MFS) profile domain-containing protein" evidence="3">
    <location>
        <begin position="26"/>
        <end position="546"/>
    </location>
</feature>
<dbReference type="Proteomes" id="UP000241890">
    <property type="component" value="Unassembled WGS sequence"/>
</dbReference>
<dbReference type="InterPro" id="IPR036259">
    <property type="entry name" value="MFS_trans_sf"/>
</dbReference>
<keyword evidence="2" id="KW-0812">Transmembrane</keyword>
<dbReference type="EMBL" id="BEYU01000009">
    <property type="protein sequence ID" value="GBG24841.1"/>
    <property type="molecule type" value="Genomic_DNA"/>
</dbReference>
<accession>A0A2R5G9U0</accession>